<gene>
    <name evidence="8" type="ORF">FKW44_016206</name>
</gene>
<protein>
    <recommendedName>
        <fullName evidence="7">C2H2-type domain-containing protein</fullName>
    </recommendedName>
</protein>
<feature type="compositionally biased region" description="Low complexity" evidence="6">
    <location>
        <begin position="85"/>
        <end position="99"/>
    </location>
</feature>
<dbReference type="OrthoDB" id="6348372at2759"/>
<evidence type="ECO:0000313" key="8">
    <source>
        <dbReference type="EMBL" id="QQP41745.1"/>
    </source>
</evidence>
<dbReference type="EMBL" id="CP045900">
    <property type="protein sequence ID" value="QQP41745.1"/>
    <property type="molecule type" value="Genomic_DNA"/>
</dbReference>
<feature type="region of interest" description="Disordered" evidence="6">
    <location>
        <begin position="83"/>
        <end position="112"/>
    </location>
</feature>
<keyword evidence="1" id="KW-0479">Metal-binding</keyword>
<dbReference type="PANTHER" id="PTHR24379:SF121">
    <property type="entry name" value="C2H2-TYPE DOMAIN-CONTAINING PROTEIN"/>
    <property type="match status" value="1"/>
</dbReference>
<evidence type="ECO:0000256" key="4">
    <source>
        <dbReference type="ARBA" id="ARBA00022833"/>
    </source>
</evidence>
<evidence type="ECO:0000256" key="1">
    <source>
        <dbReference type="ARBA" id="ARBA00022723"/>
    </source>
</evidence>
<keyword evidence="4" id="KW-0862">Zinc</keyword>
<evidence type="ECO:0000256" key="3">
    <source>
        <dbReference type="ARBA" id="ARBA00022771"/>
    </source>
</evidence>
<dbReference type="InterPro" id="IPR036236">
    <property type="entry name" value="Znf_C2H2_sf"/>
</dbReference>
<dbReference type="Pfam" id="PF00096">
    <property type="entry name" value="zf-C2H2"/>
    <property type="match status" value="3"/>
</dbReference>
<feature type="non-terminal residue" evidence="8">
    <location>
        <position position="112"/>
    </location>
</feature>
<dbReference type="PROSITE" id="PS50157">
    <property type="entry name" value="ZINC_FINGER_C2H2_2"/>
    <property type="match status" value="3"/>
</dbReference>
<dbReference type="InterPro" id="IPR013087">
    <property type="entry name" value="Znf_C2H2_type"/>
</dbReference>
<keyword evidence="2" id="KW-0677">Repeat</keyword>
<evidence type="ECO:0000256" key="5">
    <source>
        <dbReference type="PROSITE-ProRule" id="PRU00042"/>
    </source>
</evidence>
<keyword evidence="9" id="KW-1185">Reference proteome</keyword>
<sequence>NHYQCSICLKEFTSASSLLTHQEEHRSEKRHRCTQCSMAFRSPSGLKRHGNRVHGNEKQGYKCETCGKGFYERHDLLRHLKVHASPSNNNSGSSKSGKPTLKIGTGDCQRKG</sequence>
<feature type="domain" description="C2H2-type" evidence="7">
    <location>
        <begin position="61"/>
        <end position="88"/>
    </location>
</feature>
<dbReference type="SMART" id="SM00355">
    <property type="entry name" value="ZnF_C2H2"/>
    <property type="match status" value="3"/>
</dbReference>
<evidence type="ECO:0000256" key="6">
    <source>
        <dbReference type="SAM" id="MobiDB-lite"/>
    </source>
</evidence>
<reference evidence="9" key="1">
    <citation type="submission" date="2021-01" db="EMBL/GenBank/DDBJ databases">
        <title>Caligus Genome Assembly.</title>
        <authorList>
            <person name="Gallardo-Escarate C."/>
        </authorList>
    </citation>
    <scope>NUCLEOTIDE SEQUENCE [LARGE SCALE GENOMIC DNA]</scope>
</reference>
<dbReference type="GO" id="GO:0005634">
    <property type="term" value="C:nucleus"/>
    <property type="evidence" value="ECO:0007669"/>
    <property type="project" value="UniProtKB-ARBA"/>
</dbReference>
<evidence type="ECO:0000259" key="7">
    <source>
        <dbReference type="PROSITE" id="PS50157"/>
    </source>
</evidence>
<organism evidence="8 9">
    <name type="scientific">Caligus rogercresseyi</name>
    <name type="common">Sea louse</name>
    <dbReference type="NCBI Taxonomy" id="217165"/>
    <lineage>
        <taxon>Eukaryota</taxon>
        <taxon>Metazoa</taxon>
        <taxon>Ecdysozoa</taxon>
        <taxon>Arthropoda</taxon>
        <taxon>Crustacea</taxon>
        <taxon>Multicrustacea</taxon>
        <taxon>Hexanauplia</taxon>
        <taxon>Copepoda</taxon>
        <taxon>Siphonostomatoida</taxon>
        <taxon>Caligidae</taxon>
        <taxon>Caligus</taxon>
    </lineage>
</organism>
<evidence type="ECO:0000313" key="9">
    <source>
        <dbReference type="Proteomes" id="UP000595437"/>
    </source>
</evidence>
<dbReference type="GO" id="GO:0008270">
    <property type="term" value="F:zinc ion binding"/>
    <property type="evidence" value="ECO:0007669"/>
    <property type="project" value="UniProtKB-KW"/>
</dbReference>
<dbReference type="SUPFAM" id="SSF57667">
    <property type="entry name" value="beta-beta-alpha zinc fingers"/>
    <property type="match status" value="2"/>
</dbReference>
<dbReference type="AlphaFoldDB" id="A0A7T8H2D3"/>
<name>A0A7T8H2D3_CALRO</name>
<dbReference type="PROSITE" id="PS00028">
    <property type="entry name" value="ZINC_FINGER_C2H2_1"/>
    <property type="match status" value="3"/>
</dbReference>
<feature type="domain" description="C2H2-type" evidence="7">
    <location>
        <begin position="3"/>
        <end position="30"/>
    </location>
</feature>
<proteinExistence type="predicted"/>
<feature type="non-terminal residue" evidence="8">
    <location>
        <position position="1"/>
    </location>
</feature>
<dbReference type="FunFam" id="3.30.160.60:FF:000340">
    <property type="entry name" value="zinc finger protein 473 isoform X1"/>
    <property type="match status" value="1"/>
</dbReference>
<accession>A0A7T8H2D3</accession>
<evidence type="ECO:0000256" key="2">
    <source>
        <dbReference type="ARBA" id="ARBA00022737"/>
    </source>
</evidence>
<keyword evidence="3 5" id="KW-0863">Zinc-finger</keyword>
<dbReference type="Gene3D" id="3.30.160.60">
    <property type="entry name" value="Classic Zinc Finger"/>
    <property type="match status" value="3"/>
</dbReference>
<dbReference type="Proteomes" id="UP000595437">
    <property type="component" value="Chromosome 11"/>
</dbReference>
<dbReference type="PANTHER" id="PTHR24379">
    <property type="entry name" value="KRAB AND ZINC FINGER DOMAIN-CONTAINING"/>
    <property type="match status" value="1"/>
</dbReference>
<feature type="domain" description="C2H2-type" evidence="7">
    <location>
        <begin position="31"/>
        <end position="59"/>
    </location>
</feature>